<dbReference type="EMBL" id="MN740041">
    <property type="protein sequence ID" value="QHT85330.1"/>
    <property type="molecule type" value="Genomic_DNA"/>
</dbReference>
<evidence type="ECO:0000313" key="1">
    <source>
        <dbReference type="EMBL" id="QHT85330.1"/>
    </source>
</evidence>
<accession>A0A6C0HY69</accession>
<dbReference type="AlphaFoldDB" id="A0A6C0HY69"/>
<organism evidence="1">
    <name type="scientific">viral metagenome</name>
    <dbReference type="NCBI Taxonomy" id="1070528"/>
    <lineage>
        <taxon>unclassified sequences</taxon>
        <taxon>metagenomes</taxon>
        <taxon>organismal metagenomes</taxon>
    </lineage>
</organism>
<protein>
    <submittedName>
        <fullName evidence="1">Uncharacterized protein</fullName>
    </submittedName>
</protein>
<name>A0A6C0HY69_9ZZZZ</name>
<proteinExistence type="predicted"/>
<reference evidence="1" key="1">
    <citation type="journal article" date="2020" name="Nature">
        <title>Giant virus diversity and host interactions through global metagenomics.</title>
        <authorList>
            <person name="Schulz F."/>
            <person name="Roux S."/>
            <person name="Paez-Espino D."/>
            <person name="Jungbluth S."/>
            <person name="Walsh D.A."/>
            <person name="Denef V.J."/>
            <person name="McMahon K.D."/>
            <person name="Konstantinidis K.T."/>
            <person name="Eloe-Fadrosh E.A."/>
            <person name="Kyrpides N.C."/>
            <person name="Woyke T."/>
        </authorList>
    </citation>
    <scope>NUCLEOTIDE SEQUENCE</scope>
    <source>
        <strain evidence="1">GVMAG-M-3300023184-17</strain>
    </source>
</reference>
<sequence>MEPNKIYAITFEGLLFIGLYQFTDDMHHFIDVYGLSDTAKATFSKQCTFHGPYEPDVELHTIVWSYSTITDPSKFPITKLNITGS</sequence>